<dbReference type="EMBL" id="FMHG01000001">
    <property type="protein sequence ID" value="SCJ35508.1"/>
    <property type="molecule type" value="Genomic_DNA"/>
</dbReference>
<keyword evidence="1" id="KW-0812">Transmembrane</keyword>
<evidence type="ECO:0000313" key="2">
    <source>
        <dbReference type="EMBL" id="SCJ35508.1"/>
    </source>
</evidence>
<gene>
    <name evidence="2" type="ORF">SAMEA3545359_00081</name>
</gene>
<accession>A0A1C6FQX7</accession>
<dbReference type="AlphaFoldDB" id="A0A1C6FQX7"/>
<sequence>MTFDPQFWVQILIYAVSFGVMYGQITTRIKYLEQKVDKHNQVVERMAVAERDIKSAHRRIDEVREELP</sequence>
<organism evidence="2">
    <name type="scientific">uncultured Anaerotruncus sp</name>
    <dbReference type="NCBI Taxonomy" id="905011"/>
    <lineage>
        <taxon>Bacteria</taxon>
        <taxon>Bacillati</taxon>
        <taxon>Bacillota</taxon>
        <taxon>Clostridia</taxon>
        <taxon>Eubacteriales</taxon>
        <taxon>Oscillospiraceae</taxon>
        <taxon>Anaerotruncus</taxon>
        <taxon>environmental samples</taxon>
    </lineage>
</organism>
<keyword evidence="1" id="KW-0472">Membrane</keyword>
<proteinExistence type="predicted"/>
<reference evidence="2" key="1">
    <citation type="submission" date="2015-09" db="EMBL/GenBank/DDBJ databases">
        <authorList>
            <consortium name="Pathogen Informatics"/>
        </authorList>
    </citation>
    <scope>NUCLEOTIDE SEQUENCE</scope>
    <source>
        <strain evidence="2">2789STDY5834896</strain>
    </source>
</reference>
<keyword evidence="1" id="KW-1133">Transmembrane helix</keyword>
<protein>
    <submittedName>
        <fullName evidence="2">Uncharacterized protein</fullName>
    </submittedName>
</protein>
<feature type="transmembrane region" description="Helical" evidence="1">
    <location>
        <begin position="6"/>
        <end position="25"/>
    </location>
</feature>
<name>A0A1C6FQX7_9FIRM</name>
<evidence type="ECO:0000256" key="1">
    <source>
        <dbReference type="SAM" id="Phobius"/>
    </source>
</evidence>